<dbReference type="EMBL" id="NIVC01000935">
    <property type="protein sequence ID" value="PAA74604.1"/>
    <property type="molecule type" value="Genomic_DNA"/>
</dbReference>
<feature type="active site" description="Proton acceptor" evidence="2">
    <location>
        <position position="105"/>
    </location>
</feature>
<dbReference type="InterPro" id="IPR039126">
    <property type="entry name" value="GGACT"/>
</dbReference>
<dbReference type="OrthoDB" id="113620at2759"/>
<feature type="domain" description="Gamma-glutamylcyclotransferase AIG2-like" evidence="4">
    <location>
        <begin position="25"/>
        <end position="169"/>
    </location>
</feature>
<dbReference type="CDD" id="cd06661">
    <property type="entry name" value="GGCT_like"/>
    <property type="match status" value="1"/>
</dbReference>
<dbReference type="PANTHER" id="PTHR12510:SF4">
    <property type="entry name" value="GAMMA-GLUTAMYLAMINECYCLOTRANSFERASE"/>
    <property type="match status" value="1"/>
</dbReference>
<feature type="non-terminal residue" evidence="6">
    <location>
        <position position="1"/>
    </location>
</feature>
<organism evidence="6 8">
    <name type="scientific">Macrostomum lignano</name>
    <dbReference type="NCBI Taxonomy" id="282301"/>
    <lineage>
        <taxon>Eukaryota</taxon>
        <taxon>Metazoa</taxon>
        <taxon>Spiralia</taxon>
        <taxon>Lophotrochozoa</taxon>
        <taxon>Platyhelminthes</taxon>
        <taxon>Rhabditophora</taxon>
        <taxon>Macrostomorpha</taxon>
        <taxon>Macrostomida</taxon>
        <taxon>Macrostomidae</taxon>
        <taxon>Macrostomum</taxon>
    </lineage>
</organism>
<dbReference type="InterPro" id="IPR013024">
    <property type="entry name" value="GGCT-like"/>
</dbReference>
<evidence type="ECO:0000313" key="6">
    <source>
        <dbReference type="EMBL" id="PAA72997.1"/>
    </source>
</evidence>
<dbReference type="AlphaFoldDB" id="A0A267FIN0"/>
<comment type="similarity">
    <text evidence="1 3">Belongs to the gamma-glutamylcyclotransferase family.</text>
</comment>
<evidence type="ECO:0000256" key="1">
    <source>
        <dbReference type="ARBA" id="ARBA00008861"/>
    </source>
</evidence>
<comment type="caution">
    <text evidence="6">The sequence shown here is derived from an EMBL/GenBank/DDBJ whole genome shotgun (WGS) entry which is preliminary data.</text>
</comment>
<evidence type="ECO:0000313" key="5">
    <source>
        <dbReference type="EMBL" id="PAA51625.1"/>
    </source>
</evidence>
<evidence type="ECO:0000259" key="4">
    <source>
        <dbReference type="Pfam" id="PF06094"/>
    </source>
</evidence>
<evidence type="ECO:0000256" key="3">
    <source>
        <dbReference type="RuleBase" id="RU367036"/>
    </source>
</evidence>
<protein>
    <recommendedName>
        <fullName evidence="3">Gamma-glutamylcyclotransferase family protein</fullName>
    </recommendedName>
</protein>
<evidence type="ECO:0000313" key="8">
    <source>
        <dbReference type="Proteomes" id="UP000215902"/>
    </source>
</evidence>
<dbReference type="GO" id="GO:0061929">
    <property type="term" value="F:gamma-glutamylaminecyclotransferase activity"/>
    <property type="evidence" value="ECO:0007669"/>
    <property type="project" value="InterPro"/>
</dbReference>
<sequence length="203" mass="21989">STTMSASSNIININEPIKPQLPLHLFVYGTLKFGQPNQHVLLGAGGEGGAVYVSGGRTLESYPLVISSSANIPFLLNRPGLGHRIFGHIVCVRTLAALSTLDEFEACPELYQRLSVPVEALPAPESDWAVKHAGCSLPVQQPGQTVFCQIYVYSGPDEKLLRLPHLADYRSDGDHGRPYLAEVDDVASPEQLEEHEKIDAACS</sequence>
<dbReference type="Proteomes" id="UP000215902">
    <property type="component" value="Unassembled WGS sequence"/>
</dbReference>
<dbReference type="Gene3D" id="3.10.490.10">
    <property type="entry name" value="Gamma-glutamyl cyclotransferase-like"/>
    <property type="match status" value="1"/>
</dbReference>
<dbReference type="EMBL" id="NIVC01003388">
    <property type="protein sequence ID" value="PAA51625.1"/>
    <property type="molecule type" value="Genomic_DNA"/>
</dbReference>
<dbReference type="Pfam" id="PF06094">
    <property type="entry name" value="GGACT"/>
    <property type="match status" value="1"/>
</dbReference>
<keyword evidence="8" id="KW-1185">Reference proteome</keyword>
<gene>
    <name evidence="6" type="ORF">BOX15_Mlig032340g1</name>
    <name evidence="5" type="ORF">BOX15_Mlig032340g2</name>
    <name evidence="7" type="ORF">BOX15_Mlig032340g3</name>
</gene>
<reference evidence="6 8" key="1">
    <citation type="submission" date="2017-06" db="EMBL/GenBank/DDBJ databases">
        <title>A platform for efficient transgenesis in Macrostomum lignano, a flatworm model organism for stem cell research.</title>
        <authorList>
            <person name="Berezikov E."/>
        </authorList>
    </citation>
    <scope>NUCLEOTIDE SEQUENCE [LARGE SCALE GENOMIC DNA]</scope>
    <source>
        <strain evidence="6">DV1</strain>
        <tissue evidence="6">Whole organism</tissue>
    </source>
</reference>
<dbReference type="InterPro" id="IPR036568">
    <property type="entry name" value="GGCT-like_sf"/>
</dbReference>
<accession>A0A267FIN0</accession>
<dbReference type="EMBL" id="NIVC01001046">
    <property type="protein sequence ID" value="PAA72997.1"/>
    <property type="molecule type" value="Genomic_DNA"/>
</dbReference>
<dbReference type="PANTHER" id="PTHR12510">
    <property type="entry name" value="TROPONIN C-AKIN-1 PROTEIN"/>
    <property type="match status" value="1"/>
</dbReference>
<dbReference type="GO" id="GO:0005829">
    <property type="term" value="C:cytosol"/>
    <property type="evidence" value="ECO:0007669"/>
    <property type="project" value="TreeGrafter"/>
</dbReference>
<evidence type="ECO:0000256" key="2">
    <source>
        <dbReference type="PIRSR" id="PIRSR639126-1"/>
    </source>
</evidence>
<dbReference type="STRING" id="282301.A0A267FIN0"/>
<proteinExistence type="inferred from homology"/>
<name>A0A267FIN0_9PLAT</name>
<dbReference type="InterPro" id="IPR009288">
    <property type="entry name" value="AIG2-like_dom"/>
</dbReference>
<dbReference type="SUPFAM" id="SSF110857">
    <property type="entry name" value="Gamma-glutamyl cyclotransferase-like"/>
    <property type="match status" value="1"/>
</dbReference>
<evidence type="ECO:0000313" key="7">
    <source>
        <dbReference type="EMBL" id="PAA74604.1"/>
    </source>
</evidence>